<protein>
    <submittedName>
        <fullName evidence="1">Uncharacterized protein</fullName>
    </submittedName>
</protein>
<dbReference type="PRINTS" id="PR01345">
    <property type="entry name" value="CERVTRCPTASE"/>
</dbReference>
<keyword evidence="2" id="KW-1185">Reference proteome</keyword>
<comment type="caution">
    <text evidence="1">The sequence shown here is derived from an EMBL/GenBank/DDBJ whole genome shotgun (WGS) entry which is preliminary data.</text>
</comment>
<name>A0AAN7PNB9_MYCAM</name>
<proteinExistence type="predicted"/>
<evidence type="ECO:0000313" key="1">
    <source>
        <dbReference type="EMBL" id="KAK4825966.1"/>
    </source>
</evidence>
<dbReference type="AlphaFoldDB" id="A0AAN7PNB9"/>
<organism evidence="1 2">
    <name type="scientific">Mycteria americana</name>
    <name type="common">Wood stork</name>
    <dbReference type="NCBI Taxonomy" id="33587"/>
    <lineage>
        <taxon>Eukaryota</taxon>
        <taxon>Metazoa</taxon>
        <taxon>Chordata</taxon>
        <taxon>Craniata</taxon>
        <taxon>Vertebrata</taxon>
        <taxon>Euteleostomi</taxon>
        <taxon>Archelosauria</taxon>
        <taxon>Archosauria</taxon>
        <taxon>Dinosauria</taxon>
        <taxon>Saurischia</taxon>
        <taxon>Theropoda</taxon>
        <taxon>Coelurosauria</taxon>
        <taxon>Aves</taxon>
        <taxon>Neognathae</taxon>
        <taxon>Neoaves</taxon>
        <taxon>Aequornithes</taxon>
        <taxon>Ciconiiformes</taxon>
        <taxon>Ciconiidae</taxon>
        <taxon>Mycteria</taxon>
    </lineage>
</organism>
<sequence>MAEFTAVYKYLPNGQAEQPQLSQPFLIGEVLQPSDHFCGPLLDPLQQVHLFPVPRTPELDAVLQVGSHQSRVEGQNHLPRPAGHASFDAAQDMVGLLGCEHTLPVHVQLFIHQYPRVFLSRAALHPFIPQPVLIPGVAPTQVQDPALGLVEPHQVHMGPLLQLVHVPLDDIPSGVSTAPLSLVSSANLLRVHSIPLSMSLMKILNSTGPTIDHYPLDTIIQTIPHPPNSPPIKSISLLFTEKDVVGDQVKGLTEVQIDDIRCSSLSTDVVTPSQKAARLVRQDLPLVKLCWLSQITSLPSMCLSIASRRICAMIFPGTEVHHQCHLNLVKFSKAKCKVLHLGWDNPQLGEEWIENSPPEKDSGVLVHEKLDVSQQHVLAAQKANHSLGCIKRSVASRSREVILPLYSALARPHLQYCVQLWSPQHRKEMDLLEQVQRRATKIVRGLEHLSYEDRLRELGLFSLEKRRLRGDLIAAFQYLKGAYKKDEERLFTKACSDSTGDNGFKLKEGRLRLDIRRKFFTMRVVTLAQVALRSCGCPIPGNIQGQVGWGFEQPDLVEDVPGHCRGVGLDGL</sequence>
<accession>A0AAN7PNB9</accession>
<reference evidence="1 2" key="1">
    <citation type="journal article" date="2023" name="J. Hered.">
        <title>Chromosome-level genome of the wood stork (Mycteria americana) provides insight into avian chromosome evolution.</title>
        <authorList>
            <person name="Flamio R. Jr."/>
            <person name="Ramstad K.M."/>
        </authorList>
    </citation>
    <scope>NUCLEOTIDE SEQUENCE [LARGE SCALE GENOMIC DNA]</scope>
    <source>
        <strain evidence="1">JAX WOST 10</strain>
    </source>
</reference>
<gene>
    <name evidence="1" type="ORF">QYF61_003535</name>
</gene>
<dbReference type="PANTHER" id="PTHR33332">
    <property type="entry name" value="REVERSE TRANSCRIPTASE DOMAIN-CONTAINING PROTEIN"/>
    <property type="match status" value="1"/>
</dbReference>
<evidence type="ECO:0000313" key="2">
    <source>
        <dbReference type="Proteomes" id="UP001333110"/>
    </source>
</evidence>
<dbReference type="Proteomes" id="UP001333110">
    <property type="component" value="Unassembled WGS sequence"/>
</dbReference>
<dbReference type="EMBL" id="JAUNZN010000002">
    <property type="protein sequence ID" value="KAK4825966.1"/>
    <property type="molecule type" value="Genomic_DNA"/>
</dbReference>